<dbReference type="SUPFAM" id="SSF51182">
    <property type="entry name" value="RmlC-like cupins"/>
    <property type="match status" value="1"/>
</dbReference>
<sequence length="184" mass="20380">MFDKDRFIESCKAAVPEGQKAMREVVAAAVCDPASIIKSLGEPQSAGLTPLYRSSDLTILQFVWSPRMSIFPHNHEMYSIVGLYVGREDNLFWRRHGAGIEAAGAKSLGPGEVATLGPDIIHSVTNPIGKRSCALHVYGGDFFDPPQPRKEWDHETLEEKPWSLDHAKALFREADERHALAEGI</sequence>
<comment type="caution">
    <text evidence="1">The sequence shown here is derived from an EMBL/GenBank/DDBJ whole genome shotgun (WGS) entry which is preliminary data.</text>
</comment>
<accession>A0A839SVL2</accession>
<dbReference type="AlphaFoldDB" id="A0A839SVL2"/>
<dbReference type="InterPro" id="IPR011051">
    <property type="entry name" value="RmlC_Cupin_sf"/>
</dbReference>
<dbReference type="InterPro" id="IPR014710">
    <property type="entry name" value="RmlC-like_jellyroll"/>
</dbReference>
<reference evidence="1 2" key="1">
    <citation type="submission" date="2020-08" db="EMBL/GenBank/DDBJ databases">
        <title>Genomic Encyclopedia of Type Strains, Phase III (KMG-III): the genomes of soil and plant-associated and newly described type strains.</title>
        <authorList>
            <person name="Whitman W."/>
        </authorList>
    </citation>
    <scope>NUCLEOTIDE SEQUENCE [LARGE SCALE GENOMIC DNA]</scope>
    <source>
        <strain evidence="1 2">CECT 8803</strain>
    </source>
</reference>
<dbReference type="Proteomes" id="UP000581135">
    <property type="component" value="Unassembled WGS sequence"/>
</dbReference>
<dbReference type="RefSeq" id="WP_183415803.1">
    <property type="nucleotide sequence ID" value="NZ_JACHXA010000003.1"/>
</dbReference>
<protein>
    <submittedName>
        <fullName evidence="1">Putative metal-dependent enzyme (Double-stranded beta helix superfamily)</fullName>
    </submittedName>
</protein>
<dbReference type="Gene3D" id="2.60.120.10">
    <property type="entry name" value="Jelly Rolls"/>
    <property type="match status" value="1"/>
</dbReference>
<evidence type="ECO:0000313" key="2">
    <source>
        <dbReference type="Proteomes" id="UP000581135"/>
    </source>
</evidence>
<organism evidence="1 2">
    <name type="scientific">Limibacillus halophilus</name>
    <dbReference type="NCBI Taxonomy" id="1579333"/>
    <lineage>
        <taxon>Bacteria</taxon>
        <taxon>Pseudomonadati</taxon>
        <taxon>Pseudomonadota</taxon>
        <taxon>Alphaproteobacteria</taxon>
        <taxon>Rhodospirillales</taxon>
        <taxon>Rhodovibrionaceae</taxon>
        <taxon>Limibacillus</taxon>
    </lineage>
</organism>
<gene>
    <name evidence="1" type="ORF">FHR98_001262</name>
</gene>
<proteinExistence type="predicted"/>
<dbReference type="EMBL" id="JACHXA010000003">
    <property type="protein sequence ID" value="MBB3064983.1"/>
    <property type="molecule type" value="Genomic_DNA"/>
</dbReference>
<name>A0A839SVL2_9PROT</name>
<evidence type="ECO:0000313" key="1">
    <source>
        <dbReference type="EMBL" id="MBB3064983.1"/>
    </source>
</evidence>
<keyword evidence="2" id="KW-1185">Reference proteome</keyword>